<proteinExistence type="predicted"/>
<comment type="caution">
    <text evidence="1">The sequence shown here is derived from an EMBL/GenBank/DDBJ whole genome shotgun (WGS) entry which is preliminary data.</text>
</comment>
<dbReference type="VEuPathDB" id="VectorBase:LDEU007778"/>
<accession>A0A443S9R1</accession>
<evidence type="ECO:0000313" key="2">
    <source>
        <dbReference type="Proteomes" id="UP000288716"/>
    </source>
</evidence>
<dbReference type="EMBL" id="NCKV01005142">
    <property type="protein sequence ID" value="RWS24262.1"/>
    <property type="molecule type" value="Genomic_DNA"/>
</dbReference>
<reference evidence="1 2" key="1">
    <citation type="journal article" date="2018" name="Gigascience">
        <title>Genomes of trombidid mites reveal novel predicted allergens and laterally-transferred genes associated with secondary metabolism.</title>
        <authorList>
            <person name="Dong X."/>
            <person name="Chaisiri K."/>
            <person name="Xia D."/>
            <person name="Armstrong S.D."/>
            <person name="Fang Y."/>
            <person name="Donnelly M.J."/>
            <person name="Kadowaki T."/>
            <person name="McGarry J.W."/>
            <person name="Darby A.C."/>
            <person name="Makepeace B.L."/>
        </authorList>
    </citation>
    <scope>NUCLEOTIDE SEQUENCE [LARGE SCALE GENOMIC DNA]</scope>
    <source>
        <strain evidence="1">UoL-UT</strain>
    </source>
</reference>
<name>A0A443S9R1_9ACAR</name>
<evidence type="ECO:0000313" key="1">
    <source>
        <dbReference type="EMBL" id="RWS24262.1"/>
    </source>
</evidence>
<organism evidence="1 2">
    <name type="scientific">Leptotrombidium deliense</name>
    <dbReference type="NCBI Taxonomy" id="299467"/>
    <lineage>
        <taxon>Eukaryota</taxon>
        <taxon>Metazoa</taxon>
        <taxon>Ecdysozoa</taxon>
        <taxon>Arthropoda</taxon>
        <taxon>Chelicerata</taxon>
        <taxon>Arachnida</taxon>
        <taxon>Acari</taxon>
        <taxon>Acariformes</taxon>
        <taxon>Trombidiformes</taxon>
        <taxon>Prostigmata</taxon>
        <taxon>Anystina</taxon>
        <taxon>Parasitengona</taxon>
        <taxon>Trombiculoidea</taxon>
        <taxon>Trombiculidae</taxon>
        <taxon>Leptotrombidium</taxon>
    </lineage>
</organism>
<keyword evidence="2" id="KW-1185">Reference proteome</keyword>
<dbReference type="AlphaFoldDB" id="A0A443S9R1"/>
<dbReference type="Proteomes" id="UP000288716">
    <property type="component" value="Unassembled WGS sequence"/>
</dbReference>
<protein>
    <submittedName>
        <fullName evidence="1">Uncharacterized protein</fullName>
    </submittedName>
</protein>
<sequence>MDSLKPAFLLNEDVEPAPVTEKIPHSITRSGRREHFPNFYTEEQYAV</sequence>
<gene>
    <name evidence="1" type="ORF">B4U80_06322</name>
</gene>